<keyword evidence="5" id="KW-0274">FAD</keyword>
<accession>A0A9W8Y332</accession>
<keyword evidence="11" id="KW-1185">Reference proteome</keyword>
<feature type="compositionally biased region" description="Low complexity" evidence="8">
    <location>
        <begin position="151"/>
        <end position="194"/>
    </location>
</feature>
<evidence type="ECO:0000256" key="2">
    <source>
        <dbReference type="ARBA" id="ARBA00009967"/>
    </source>
</evidence>
<dbReference type="Pfam" id="PF13450">
    <property type="entry name" value="NAD_binding_8"/>
    <property type="match status" value="1"/>
</dbReference>
<dbReference type="GO" id="GO:0001735">
    <property type="term" value="F:prenylcysteine oxidase activity"/>
    <property type="evidence" value="ECO:0007669"/>
    <property type="project" value="InterPro"/>
</dbReference>
<dbReference type="InterPro" id="IPR010795">
    <property type="entry name" value="Prenylcys_lyase"/>
</dbReference>
<feature type="region of interest" description="Disordered" evidence="8">
    <location>
        <begin position="90"/>
        <end position="195"/>
    </location>
</feature>
<dbReference type="Pfam" id="PF07156">
    <property type="entry name" value="Prenylcys_lyase"/>
    <property type="match status" value="1"/>
</dbReference>
<evidence type="ECO:0000256" key="3">
    <source>
        <dbReference type="ARBA" id="ARBA00022630"/>
    </source>
</evidence>
<dbReference type="PANTHER" id="PTHR15944">
    <property type="entry name" value="FARNESYLCYSTEINE LYASE"/>
    <property type="match status" value="1"/>
</dbReference>
<dbReference type="EMBL" id="JAPEUY010000015">
    <property type="protein sequence ID" value="KAJ4365800.1"/>
    <property type="molecule type" value="Genomic_DNA"/>
</dbReference>
<dbReference type="AlphaFoldDB" id="A0A9W8Y332"/>
<evidence type="ECO:0000256" key="5">
    <source>
        <dbReference type="ARBA" id="ARBA00022827"/>
    </source>
</evidence>
<comment type="cofactor">
    <cofactor evidence="1">
        <name>FAD</name>
        <dbReference type="ChEBI" id="CHEBI:57692"/>
    </cofactor>
</comment>
<dbReference type="SUPFAM" id="SSF51905">
    <property type="entry name" value="FAD/NAD(P)-binding domain"/>
    <property type="match status" value="1"/>
</dbReference>
<feature type="region of interest" description="Disordered" evidence="8">
    <location>
        <begin position="207"/>
        <end position="264"/>
    </location>
</feature>
<dbReference type="Gene3D" id="1.10.405.20">
    <property type="match status" value="1"/>
</dbReference>
<dbReference type="InterPro" id="IPR017046">
    <property type="entry name" value="Prenylcysteine_Oxase1"/>
</dbReference>
<evidence type="ECO:0000256" key="6">
    <source>
        <dbReference type="ARBA" id="ARBA00023002"/>
    </source>
</evidence>
<evidence type="ECO:0000256" key="8">
    <source>
        <dbReference type="SAM" id="MobiDB-lite"/>
    </source>
</evidence>
<dbReference type="InterPro" id="IPR036188">
    <property type="entry name" value="FAD/NAD-bd_sf"/>
</dbReference>
<evidence type="ECO:0000256" key="1">
    <source>
        <dbReference type="ARBA" id="ARBA00001974"/>
    </source>
</evidence>
<gene>
    <name evidence="10" type="ORF">N0V83_008421</name>
</gene>
<evidence type="ECO:0000259" key="9">
    <source>
        <dbReference type="Pfam" id="PF07156"/>
    </source>
</evidence>
<feature type="compositionally biased region" description="Basic and acidic residues" evidence="8">
    <location>
        <begin position="249"/>
        <end position="260"/>
    </location>
</feature>
<organism evidence="10 11">
    <name type="scientific">Neocucurbitaria cava</name>
    <dbReference type="NCBI Taxonomy" id="798079"/>
    <lineage>
        <taxon>Eukaryota</taxon>
        <taxon>Fungi</taxon>
        <taxon>Dikarya</taxon>
        <taxon>Ascomycota</taxon>
        <taxon>Pezizomycotina</taxon>
        <taxon>Dothideomycetes</taxon>
        <taxon>Pleosporomycetidae</taxon>
        <taxon>Pleosporales</taxon>
        <taxon>Pleosporineae</taxon>
        <taxon>Cucurbitariaceae</taxon>
        <taxon>Neocucurbitaria</taxon>
    </lineage>
</organism>
<keyword evidence="6" id="KW-0560">Oxidoreductase</keyword>
<name>A0A9W8Y332_9PLEO</name>
<dbReference type="Gene3D" id="3.50.50.60">
    <property type="entry name" value="FAD/NAD(P)-binding domain"/>
    <property type="match status" value="2"/>
</dbReference>
<comment type="caution">
    <text evidence="10">The sequence shown here is derived from an EMBL/GenBank/DDBJ whole genome shotgun (WGS) entry which is preliminary data.</text>
</comment>
<comment type="similarity">
    <text evidence="2">Belongs to the prenylcysteine oxidase family.</text>
</comment>
<dbReference type="PANTHER" id="PTHR15944:SF0">
    <property type="entry name" value="PRENYLCYSTEINE LYASE DOMAIN-CONTAINING PROTEIN"/>
    <property type="match status" value="1"/>
</dbReference>
<evidence type="ECO:0000313" key="10">
    <source>
        <dbReference type="EMBL" id="KAJ4365800.1"/>
    </source>
</evidence>
<evidence type="ECO:0000256" key="4">
    <source>
        <dbReference type="ARBA" id="ARBA00022729"/>
    </source>
</evidence>
<dbReference type="OrthoDB" id="437369at2759"/>
<evidence type="ECO:0000313" key="11">
    <source>
        <dbReference type="Proteomes" id="UP001140560"/>
    </source>
</evidence>
<evidence type="ECO:0000256" key="7">
    <source>
        <dbReference type="ARBA" id="ARBA00023180"/>
    </source>
</evidence>
<feature type="domain" description="Prenylcysteine lyase" evidence="9">
    <location>
        <begin position="366"/>
        <end position="729"/>
    </location>
</feature>
<reference evidence="10" key="1">
    <citation type="submission" date="2022-10" db="EMBL/GenBank/DDBJ databases">
        <title>Tapping the CABI collections for fungal endophytes: first genome assemblies for Collariella, Neodidymelliopsis, Ascochyta clinopodiicola, Didymella pomorum, Didymosphaeria variabile, Neocosmospora piperis and Neocucurbitaria cava.</title>
        <authorList>
            <person name="Hill R."/>
        </authorList>
    </citation>
    <scope>NUCLEOTIDE SEQUENCE</scope>
    <source>
        <strain evidence="10">IMI 356814</strain>
    </source>
</reference>
<protein>
    <recommendedName>
        <fullName evidence="9">Prenylcysteine lyase domain-containing protein</fullName>
    </recommendedName>
</protein>
<keyword evidence="3" id="KW-0285">Flavoprotein</keyword>
<keyword evidence="7" id="KW-0325">Glycoprotein</keyword>
<dbReference type="GO" id="GO:0030327">
    <property type="term" value="P:prenylated protein catabolic process"/>
    <property type="evidence" value="ECO:0007669"/>
    <property type="project" value="TreeGrafter"/>
</dbReference>
<sequence length="752" mass="82574">MPPTQLHYSSPKRKREQAPPIPLLNTALRPATTPPRGSPAPDEGAESPRNAVADQLRGMTLTPLAAIPMSPLTPTDDVSHKKPKLDEMRVDSGMSLHGDFTKGKTASWKTGHRTDSVSGLRELEPREEIPETPQASQPRILPDIASFAQPTTFTSSSTCTTSQQISSTTQKPRTQNPNLSSSQSRPRNRSPSLPVSALTWQESEITGHLADPSTDPDDDGTGLNGIGFKPTPAIAYARSQKRRQQLNEWKARQTREERAKRAGAGGSSAAYHLAQYAAEASIPTNITVFERNSYVGGRTTTVNVWDDPTNPVELGGSIFVEVNRIMVEAMKKFNLSTAGEDVATRLAIPDLGIWNGEGFVIITRAEDTWWDKAKLLWRYGTAPLWTNRLMKSAVGKFLTMYDEPIFPWKSLSDVVEQVGLLEVTGATGQQYLKTNGIGDAFANEIIQASTRVNYASNLPYIHGLETMVCMATNGAMQIEGGNWKIFAHMLKSSGSTIHMNTTVSRISKQEDNTFELSTSTGHTSTFDEVILAAPLQYSDLIIDPAPQHTPDEISYTELHVTLFASPHKLDPTAFKLPTDASVPQYVLTTLGPSEPPTDTVGSPGFYSISLLTQTTNPLSSPLRQEYVYKIFSPMPITPKFLSFILGHPVSRDEAAEHGGDAKNGTISWIHHKVWYSYPKVYPRVTFEEIKLDDGGLWYTSGIESFISTMETSALSGRNVARLVKDGWVEGKGYVVKGAKKEKEGQVVIQEEL</sequence>
<proteinExistence type="inferred from homology"/>
<keyword evidence="4" id="KW-0732">Signal</keyword>
<feature type="region of interest" description="Disordered" evidence="8">
    <location>
        <begin position="1"/>
        <end position="52"/>
    </location>
</feature>
<dbReference type="Proteomes" id="UP001140560">
    <property type="component" value="Unassembled WGS sequence"/>
</dbReference>
<dbReference type="GO" id="GO:0030328">
    <property type="term" value="P:prenylcysteine catabolic process"/>
    <property type="evidence" value="ECO:0007669"/>
    <property type="project" value="InterPro"/>
</dbReference>